<feature type="chain" id="PRO_5042116830" evidence="2">
    <location>
        <begin position="21"/>
        <end position="416"/>
    </location>
</feature>
<feature type="signal peptide" evidence="2">
    <location>
        <begin position="1"/>
        <end position="20"/>
    </location>
</feature>
<sequence length="416" mass="46983">MIVNCFKASFIILTIKILLSDSITLVCPKVLHENSNVTVSTEFSLPQENSNPSIDTALEFYRNNEKILTCVLNKKNCSEESDKITLNYTGKFNSSHANIMIKLTTNTSWRQISLNKSSIEEWTVQLGHDVSKCNITYYAIFDKPECFSLENSKITCTLKKVFPEALCEVKIIHNNNTDSFNGSVVYNHTKIYDGDYYETSCTFNTLTRPENESYYVEVTMYPDITGNVSDRNYGETKTFQFPDSQSTTTEPKFEITSPSLLEETKNRGIGLVIILTGSCVGLLILITIAVIVIILIFKKTKGIYYCTCCWYTSLYNNPILRQKVTVVNNSAIYSLNLPRPKVSIDDSYSNVNKLQTGFKVSPSEDLNATILKSNQPMIFDVGNVNCKMYTEKEPDIYFNGDTINSSGTNIKHKKCS</sequence>
<evidence type="ECO:0000313" key="3">
    <source>
        <dbReference type="EMBL" id="KAK0066867.1"/>
    </source>
</evidence>
<reference evidence="3" key="2">
    <citation type="submission" date="2023-04" db="EMBL/GenBank/DDBJ databases">
        <authorList>
            <person name="Bu L."/>
            <person name="Lu L."/>
            <person name="Laidemitt M.R."/>
            <person name="Zhang S.M."/>
            <person name="Mutuku M."/>
            <person name="Mkoji G."/>
            <person name="Steinauer M."/>
            <person name="Loker E.S."/>
        </authorList>
    </citation>
    <scope>NUCLEOTIDE SEQUENCE</scope>
    <source>
        <strain evidence="3">KasaAsao</strain>
        <tissue evidence="3">Whole Snail</tissue>
    </source>
</reference>
<comment type="caution">
    <text evidence="3">The sequence shown here is derived from an EMBL/GenBank/DDBJ whole genome shotgun (WGS) entry which is preliminary data.</text>
</comment>
<evidence type="ECO:0000256" key="1">
    <source>
        <dbReference type="SAM" id="Phobius"/>
    </source>
</evidence>
<evidence type="ECO:0000313" key="4">
    <source>
        <dbReference type="Proteomes" id="UP001233172"/>
    </source>
</evidence>
<evidence type="ECO:0000256" key="2">
    <source>
        <dbReference type="SAM" id="SignalP"/>
    </source>
</evidence>
<protein>
    <submittedName>
        <fullName evidence="3">Polymorphic transmembrane cluster 2 transmembrane protein 11</fullName>
    </submittedName>
</protein>
<gene>
    <name evidence="3" type="ORF">Bpfe_003602</name>
</gene>
<name>A0AAD8C5I5_BIOPF</name>
<feature type="transmembrane region" description="Helical" evidence="1">
    <location>
        <begin position="269"/>
        <end position="297"/>
    </location>
</feature>
<dbReference type="EMBL" id="JASAOG010000009">
    <property type="protein sequence ID" value="KAK0066867.1"/>
    <property type="molecule type" value="Genomic_DNA"/>
</dbReference>
<keyword evidence="1" id="KW-1133">Transmembrane helix</keyword>
<keyword evidence="1 3" id="KW-0812">Transmembrane</keyword>
<dbReference type="Proteomes" id="UP001233172">
    <property type="component" value="Unassembled WGS sequence"/>
</dbReference>
<organism evidence="3 4">
    <name type="scientific">Biomphalaria pfeifferi</name>
    <name type="common">Bloodfluke planorb</name>
    <name type="synonym">Freshwater snail</name>
    <dbReference type="NCBI Taxonomy" id="112525"/>
    <lineage>
        <taxon>Eukaryota</taxon>
        <taxon>Metazoa</taxon>
        <taxon>Spiralia</taxon>
        <taxon>Lophotrochozoa</taxon>
        <taxon>Mollusca</taxon>
        <taxon>Gastropoda</taxon>
        <taxon>Heterobranchia</taxon>
        <taxon>Euthyneura</taxon>
        <taxon>Panpulmonata</taxon>
        <taxon>Hygrophila</taxon>
        <taxon>Lymnaeoidea</taxon>
        <taxon>Planorbidae</taxon>
        <taxon>Biomphalaria</taxon>
    </lineage>
</organism>
<keyword evidence="2" id="KW-0732">Signal</keyword>
<proteinExistence type="predicted"/>
<keyword evidence="4" id="KW-1185">Reference proteome</keyword>
<dbReference type="AlphaFoldDB" id="A0AAD8C5I5"/>
<keyword evidence="1" id="KW-0472">Membrane</keyword>
<accession>A0AAD8C5I5</accession>
<reference evidence="3" key="1">
    <citation type="journal article" date="2023" name="PLoS Negl. Trop. Dis.">
        <title>A genome sequence for Biomphalaria pfeifferi, the major vector snail for the human-infecting parasite Schistosoma mansoni.</title>
        <authorList>
            <person name="Bu L."/>
            <person name="Lu L."/>
            <person name="Laidemitt M.R."/>
            <person name="Zhang S.M."/>
            <person name="Mutuku M."/>
            <person name="Mkoji G."/>
            <person name="Steinauer M."/>
            <person name="Loker E.S."/>
        </authorList>
    </citation>
    <scope>NUCLEOTIDE SEQUENCE</scope>
    <source>
        <strain evidence="3">KasaAsao</strain>
    </source>
</reference>